<dbReference type="EMBL" id="HG792016">
    <property type="protein sequence ID" value="CDM31982.1"/>
    <property type="molecule type" value="Genomic_DNA"/>
</dbReference>
<reference evidence="1" key="1">
    <citation type="journal article" date="2014" name="Nat. Commun.">
        <title>Multiple recent horizontal transfers of a large genomic region in cheese making fungi.</title>
        <authorList>
            <person name="Cheeseman K."/>
            <person name="Ropars J."/>
            <person name="Renault P."/>
            <person name="Dupont J."/>
            <person name="Gouzy J."/>
            <person name="Branca A."/>
            <person name="Abraham A.L."/>
            <person name="Ceppi M."/>
            <person name="Conseiller E."/>
            <person name="Debuchy R."/>
            <person name="Malagnac F."/>
            <person name="Goarin A."/>
            <person name="Silar P."/>
            <person name="Lacoste S."/>
            <person name="Sallet E."/>
            <person name="Bensimon A."/>
            <person name="Giraud T."/>
            <person name="Brygoo Y."/>
        </authorList>
    </citation>
    <scope>NUCLEOTIDE SEQUENCE [LARGE SCALE GENOMIC DNA]</scope>
    <source>
        <strain evidence="1">FM164</strain>
    </source>
</reference>
<proteinExistence type="predicted"/>
<dbReference type="OMA" id="EINCTPH"/>
<evidence type="ECO:0000313" key="2">
    <source>
        <dbReference type="Proteomes" id="UP000030686"/>
    </source>
</evidence>
<dbReference type="OrthoDB" id="4360026at2759"/>
<gene>
    <name evidence="1" type="ORF">PROQFM164_S02g002133</name>
</gene>
<protein>
    <submittedName>
        <fullName evidence="1">Genomic scaffold, ProqFM164S02</fullName>
    </submittedName>
</protein>
<accession>W6QR09</accession>
<dbReference type="AlphaFoldDB" id="W6QR09"/>
<name>W6QR09_PENRF</name>
<sequence length="589" mass="67160">MAATQVAGQSSVISSTDLPVHAGKQQPAEYDLDQCIAAIKGEKVPSDVTSFWHRRAVIRGIRDSLQFATSPTIIELCSGDDAHQFSRARNARLIMSNVIPDMQPATEPYCIWYPEFASEETYRELASRYPSMRYQVGRACAAALYTDLYKELDLLPDVSIAEEACNAAEDAEIFKIIMSAPQRWAVMDDFTRSVNLTSPQAPAFLNGNMKPRRALSQRVLPPENLPDTTADDIDIEEDGFIGFEEEIEIDRDAILGPGDSEDLWMPLSPDLPVLDKRLPTQMAAWEGNVDRYARFMHPRRLRTEIEYNCILRGIYHHTSFARWWAYQLETNPGRIILPGKLLSEGNERERREIRTAINARRIMNNDISDLDDDSDCLPWLIWWPVRPHENTLRELAGKCPSMRPQIAITSILCDYQSLFMALNPPPRESYFEAAKQSRNPYYLQYLEEFVRERSIGSGKISEFDPYDTTKKTSLGPDLEPRDFLTHSSVKFSDMAVPWGQHPRGEWDSPGIYGGLPVDPGIVERYMWLSTETAQKIQDEYRAYSGVYGDSADTGYLYIDDDDPDNELWLKLSRPLRPMTSFEMKTSDVS</sequence>
<evidence type="ECO:0000313" key="1">
    <source>
        <dbReference type="EMBL" id="CDM31982.1"/>
    </source>
</evidence>
<organism evidence="1 2">
    <name type="scientific">Penicillium roqueforti (strain FM164)</name>
    <dbReference type="NCBI Taxonomy" id="1365484"/>
    <lineage>
        <taxon>Eukaryota</taxon>
        <taxon>Fungi</taxon>
        <taxon>Dikarya</taxon>
        <taxon>Ascomycota</taxon>
        <taxon>Pezizomycotina</taxon>
        <taxon>Eurotiomycetes</taxon>
        <taxon>Eurotiomycetidae</taxon>
        <taxon>Eurotiales</taxon>
        <taxon>Aspergillaceae</taxon>
        <taxon>Penicillium</taxon>
    </lineage>
</organism>
<dbReference type="Proteomes" id="UP000030686">
    <property type="component" value="Unassembled WGS sequence"/>
</dbReference>
<keyword evidence="2" id="KW-1185">Reference proteome</keyword>